<name>A0AAE5LPY4_CLOBE</name>
<evidence type="ECO:0000313" key="13">
    <source>
        <dbReference type="Proteomes" id="UP000822184"/>
    </source>
</evidence>
<feature type="domain" description="Periplasmic binding protein" evidence="11">
    <location>
        <begin position="44"/>
        <end position="324"/>
    </location>
</feature>
<dbReference type="InterPro" id="IPR050555">
    <property type="entry name" value="Bact_Solute-Bind_Prot2"/>
</dbReference>
<evidence type="ECO:0000256" key="10">
    <source>
        <dbReference type="SAM" id="Phobius"/>
    </source>
</evidence>
<accession>A0AAE5LPY4</accession>
<comment type="subcellular location">
    <subcellularLocation>
        <location evidence="1">Cell envelope</location>
    </subcellularLocation>
</comment>
<dbReference type="GO" id="GO:0030246">
    <property type="term" value="F:carbohydrate binding"/>
    <property type="evidence" value="ECO:0007669"/>
    <property type="project" value="InterPro"/>
</dbReference>
<dbReference type="CDD" id="cd01539">
    <property type="entry name" value="PBP1_GGBP"/>
    <property type="match status" value="1"/>
</dbReference>
<dbReference type="Pfam" id="PF13407">
    <property type="entry name" value="Peripla_BP_4"/>
    <property type="match status" value="1"/>
</dbReference>
<dbReference type="GO" id="GO:0046872">
    <property type="term" value="F:metal ion binding"/>
    <property type="evidence" value="ECO:0007669"/>
    <property type="project" value="UniProtKB-KW"/>
</dbReference>
<evidence type="ECO:0000256" key="7">
    <source>
        <dbReference type="ARBA" id="ARBA00022837"/>
    </source>
</evidence>
<dbReference type="Proteomes" id="UP000822184">
    <property type="component" value="Unassembled WGS sequence"/>
</dbReference>
<dbReference type="PANTHER" id="PTHR30036">
    <property type="entry name" value="D-XYLOSE-BINDING PERIPLASMIC PROTEIN"/>
    <property type="match status" value="1"/>
</dbReference>
<gene>
    <name evidence="12" type="ORF">BCD95_002559</name>
</gene>
<comment type="subunit">
    <text evidence="8">The ABC transporter complex is composed of one ATP-binding protein (MglA), two transmembrane proteins (MglC) and a solute-binding protein (MglB).</text>
</comment>
<evidence type="ECO:0000256" key="3">
    <source>
        <dbReference type="ARBA" id="ARBA00022597"/>
    </source>
</evidence>
<evidence type="ECO:0000256" key="1">
    <source>
        <dbReference type="ARBA" id="ARBA00004196"/>
    </source>
</evidence>
<sequence>MKTFQKIIVFIQIVLIIFILINIAQVNTFASSSINVSNSKVANVAVLLYSFDDPYMLEIKKSLEDIENQNKDKVHFTFYDGKNNVAIQNETIDSLRKSNIDLFILKLVDTKEETIKNIMLNIKNVPIIFMEVAPEVVSNVSKLYSKAVFLYSTSSHEGVLQGRILVDKWNTDKKVLDKNNDNILQYILLKGEANNPYAIERTNDVISTINGAGIQTEQLTLVNANWFRELAKTSVNNLFLKYDGKIEAIIANNDAMALGAIDALQKYGYNKGDRNKNITVVGIDGLEEAKNLIDKGLMTGTLIQNTKMVADAFYNIGINLINNENPIANTPYKLDNGIITIPESYKPYTGPASTT</sequence>
<reference evidence="12" key="1">
    <citation type="submission" date="2020-06" db="EMBL/GenBank/DDBJ databases">
        <title>Genomic insights into acetone-butanol-ethanol (ABE) fermentation by sequencing solventogenic clostridia strains.</title>
        <authorList>
            <person name="Brown S."/>
        </authorList>
    </citation>
    <scope>NUCLEOTIDE SEQUENCE</scope>
    <source>
        <strain evidence="12">DJ123</strain>
    </source>
</reference>
<evidence type="ECO:0000259" key="11">
    <source>
        <dbReference type="Pfam" id="PF13407"/>
    </source>
</evidence>
<dbReference type="InterPro" id="IPR028082">
    <property type="entry name" value="Peripla_BP_I"/>
</dbReference>
<keyword evidence="2" id="KW-0813">Transport</keyword>
<dbReference type="GO" id="GO:0030288">
    <property type="term" value="C:outer membrane-bounded periplasmic space"/>
    <property type="evidence" value="ECO:0007669"/>
    <property type="project" value="TreeGrafter"/>
</dbReference>
<dbReference type="SUPFAM" id="SSF53822">
    <property type="entry name" value="Periplasmic binding protein-like I"/>
    <property type="match status" value="1"/>
</dbReference>
<dbReference type="InterPro" id="IPR025997">
    <property type="entry name" value="SBP_2_dom"/>
</dbReference>
<dbReference type="AlphaFoldDB" id="A0AAE5LPY4"/>
<protein>
    <recommendedName>
        <fullName evidence="9">D-galactose/methyl-galactoside binding periplasmic protein MglB</fullName>
    </recommendedName>
</protein>
<keyword evidence="10" id="KW-1133">Transmembrane helix</keyword>
<evidence type="ECO:0000256" key="2">
    <source>
        <dbReference type="ARBA" id="ARBA00022448"/>
    </source>
</evidence>
<dbReference type="EMBL" id="JABTDW010000001">
    <property type="protein sequence ID" value="NSB14300.1"/>
    <property type="molecule type" value="Genomic_DNA"/>
</dbReference>
<evidence type="ECO:0000256" key="9">
    <source>
        <dbReference type="ARBA" id="ARBA00034344"/>
    </source>
</evidence>
<dbReference type="PANTHER" id="PTHR30036:SF2">
    <property type="entry name" value="D-GALACTOSE_METHYL-GALACTOSIDE BINDING PERIPLASMIC PROTEIN MGLB"/>
    <property type="match status" value="1"/>
</dbReference>
<comment type="caution">
    <text evidence="12">The sequence shown here is derived from an EMBL/GenBank/DDBJ whole genome shotgun (WGS) entry which is preliminary data.</text>
</comment>
<evidence type="ECO:0000256" key="4">
    <source>
        <dbReference type="ARBA" id="ARBA00022723"/>
    </source>
</evidence>
<proteinExistence type="predicted"/>
<evidence type="ECO:0000256" key="5">
    <source>
        <dbReference type="ARBA" id="ARBA00022729"/>
    </source>
</evidence>
<keyword evidence="7" id="KW-0106">Calcium</keyword>
<dbReference type="Gene3D" id="3.40.50.2300">
    <property type="match status" value="2"/>
</dbReference>
<evidence type="ECO:0000256" key="8">
    <source>
        <dbReference type="ARBA" id="ARBA00034323"/>
    </source>
</evidence>
<dbReference type="InterPro" id="IPR044085">
    <property type="entry name" value="MglB-like_PBP1"/>
</dbReference>
<feature type="transmembrane region" description="Helical" evidence="10">
    <location>
        <begin position="7"/>
        <end position="24"/>
    </location>
</feature>
<evidence type="ECO:0000256" key="6">
    <source>
        <dbReference type="ARBA" id="ARBA00022764"/>
    </source>
</evidence>
<keyword evidence="3" id="KW-0762">Sugar transport</keyword>
<keyword evidence="4" id="KW-0479">Metal-binding</keyword>
<evidence type="ECO:0000313" key="12">
    <source>
        <dbReference type="EMBL" id="NSB14300.1"/>
    </source>
</evidence>
<keyword evidence="6" id="KW-0574">Periplasm</keyword>
<keyword evidence="10" id="KW-0472">Membrane</keyword>
<keyword evidence="10" id="KW-0812">Transmembrane</keyword>
<organism evidence="12 13">
    <name type="scientific">Clostridium beijerinckii</name>
    <name type="common">Clostridium MP</name>
    <dbReference type="NCBI Taxonomy" id="1520"/>
    <lineage>
        <taxon>Bacteria</taxon>
        <taxon>Bacillati</taxon>
        <taxon>Bacillota</taxon>
        <taxon>Clostridia</taxon>
        <taxon>Eubacteriales</taxon>
        <taxon>Clostridiaceae</taxon>
        <taxon>Clostridium</taxon>
    </lineage>
</organism>
<keyword evidence="5" id="KW-0732">Signal</keyword>
<dbReference type="RefSeq" id="WP_077856258.1">
    <property type="nucleotide sequence ID" value="NZ_JABTDW010000001.1"/>
</dbReference>